<comment type="caution">
    <text evidence="7">The sequence shown here is derived from an EMBL/GenBank/DDBJ whole genome shotgun (WGS) entry which is preliminary data.</text>
</comment>
<evidence type="ECO:0000313" key="8">
    <source>
        <dbReference type="Proteomes" id="UP000600139"/>
    </source>
</evidence>
<dbReference type="AlphaFoldDB" id="A0A934VBE1"/>
<dbReference type="Proteomes" id="UP000600139">
    <property type="component" value="Unassembled WGS sequence"/>
</dbReference>
<dbReference type="InterPro" id="IPR012556">
    <property type="entry name" value="Entericidin"/>
</dbReference>
<dbReference type="GO" id="GO:0016020">
    <property type="term" value="C:membrane"/>
    <property type="evidence" value="ECO:0007669"/>
    <property type="project" value="InterPro"/>
</dbReference>
<evidence type="ECO:0000313" key="7">
    <source>
        <dbReference type="EMBL" id="MBK1816050.1"/>
    </source>
</evidence>
<name>A0A934VBE1_9BACT</name>
<dbReference type="RefSeq" id="WP_200351007.1">
    <property type="nucleotide sequence ID" value="NZ_BAABHZ010000006.1"/>
</dbReference>
<comment type="similarity">
    <text evidence="1">Belongs to the EcnA/EcnB lipoprotein family.</text>
</comment>
<proteinExistence type="inferred from homology"/>
<evidence type="ECO:0000256" key="1">
    <source>
        <dbReference type="ARBA" id="ARBA00010296"/>
    </source>
</evidence>
<dbReference type="EMBL" id="JAENIK010000011">
    <property type="protein sequence ID" value="MBK1816050.1"/>
    <property type="molecule type" value="Genomic_DNA"/>
</dbReference>
<keyword evidence="6 7" id="KW-0449">Lipoprotein</keyword>
<evidence type="ECO:0000256" key="6">
    <source>
        <dbReference type="ARBA" id="ARBA00023288"/>
    </source>
</evidence>
<gene>
    <name evidence="7" type="ORF">JIN84_10540</name>
</gene>
<dbReference type="GO" id="GO:0009636">
    <property type="term" value="P:response to toxic substance"/>
    <property type="evidence" value="ECO:0007669"/>
    <property type="project" value="InterPro"/>
</dbReference>
<keyword evidence="2" id="KW-1003">Cell membrane</keyword>
<evidence type="ECO:0000256" key="5">
    <source>
        <dbReference type="ARBA" id="ARBA00023139"/>
    </source>
</evidence>
<evidence type="ECO:0000256" key="2">
    <source>
        <dbReference type="ARBA" id="ARBA00022475"/>
    </source>
</evidence>
<protein>
    <submittedName>
        <fullName evidence="7">Entericidin A/B family lipoprotein</fullName>
    </submittedName>
</protein>
<keyword evidence="4" id="KW-0472">Membrane</keyword>
<evidence type="ECO:0000256" key="4">
    <source>
        <dbReference type="ARBA" id="ARBA00023136"/>
    </source>
</evidence>
<evidence type="ECO:0000256" key="3">
    <source>
        <dbReference type="ARBA" id="ARBA00022729"/>
    </source>
</evidence>
<organism evidence="7 8">
    <name type="scientific">Luteolibacter yonseiensis</name>
    <dbReference type="NCBI Taxonomy" id="1144680"/>
    <lineage>
        <taxon>Bacteria</taxon>
        <taxon>Pseudomonadati</taxon>
        <taxon>Verrucomicrobiota</taxon>
        <taxon>Verrucomicrobiia</taxon>
        <taxon>Verrucomicrobiales</taxon>
        <taxon>Verrucomicrobiaceae</taxon>
        <taxon>Luteolibacter</taxon>
    </lineage>
</organism>
<reference evidence="7" key="1">
    <citation type="submission" date="2021-01" db="EMBL/GenBank/DDBJ databases">
        <title>Modified the classification status of verrucomicrobia.</title>
        <authorList>
            <person name="Feng X."/>
        </authorList>
    </citation>
    <scope>NUCLEOTIDE SEQUENCE</scope>
    <source>
        <strain evidence="7">JCM 18052</strain>
    </source>
</reference>
<accession>A0A934VBE1</accession>
<keyword evidence="8" id="KW-1185">Reference proteome</keyword>
<keyword evidence="3" id="KW-0732">Signal</keyword>
<keyword evidence="5" id="KW-0564">Palmitate</keyword>
<sequence>MNPIIISKTNCQTVKPNSARLLTLAAGALLLLAGATTSCSTTKGFGQDVEKTGDKIQNAAAAAQR</sequence>
<dbReference type="Pfam" id="PF08085">
    <property type="entry name" value="Entericidin"/>
    <property type="match status" value="1"/>
</dbReference>